<dbReference type="EC" id="1.13.11.20" evidence="3 11"/>
<proteinExistence type="inferred from homology"/>
<evidence type="ECO:0000256" key="1">
    <source>
        <dbReference type="ARBA" id="ARBA00004759"/>
    </source>
</evidence>
<protein>
    <recommendedName>
        <fullName evidence="3 11">Cysteine dioxygenase</fullName>
        <ecNumber evidence="3 11">1.13.11.20</ecNumber>
    </recommendedName>
</protein>
<dbReference type="OrthoDB" id="543511at2759"/>
<dbReference type="CDD" id="cd10548">
    <property type="entry name" value="cupin_CDO"/>
    <property type="match status" value="1"/>
</dbReference>
<dbReference type="Gene3D" id="2.60.120.10">
    <property type="entry name" value="Jelly Rolls"/>
    <property type="match status" value="1"/>
</dbReference>
<evidence type="ECO:0000256" key="11">
    <source>
        <dbReference type="RuleBase" id="RU366010"/>
    </source>
</evidence>
<dbReference type="Pfam" id="PF05995">
    <property type="entry name" value="CDO_I"/>
    <property type="match status" value="1"/>
</dbReference>
<keyword evidence="4 10" id="KW-0479">Metal-binding</keyword>
<dbReference type="GO" id="GO:0019448">
    <property type="term" value="P:L-cysteine catabolic process"/>
    <property type="evidence" value="ECO:0007669"/>
    <property type="project" value="TreeGrafter"/>
</dbReference>
<organism evidence="12 13">
    <name type="scientific">Schistosoma japonicum</name>
    <name type="common">Blood fluke</name>
    <dbReference type="NCBI Taxonomy" id="6182"/>
    <lineage>
        <taxon>Eukaryota</taxon>
        <taxon>Metazoa</taxon>
        <taxon>Spiralia</taxon>
        <taxon>Lophotrochozoa</taxon>
        <taxon>Platyhelminthes</taxon>
        <taxon>Trematoda</taxon>
        <taxon>Digenea</taxon>
        <taxon>Strigeidida</taxon>
        <taxon>Schistosomatoidea</taxon>
        <taxon>Schistosomatidae</taxon>
        <taxon>Schistosoma</taxon>
    </lineage>
</organism>
<comment type="caution">
    <text evidence="12">The sequence shown here is derived from an EMBL/GenBank/DDBJ whole genome shotgun (WGS) entry which is preliminary data.</text>
</comment>
<keyword evidence="13" id="KW-1185">Reference proteome</keyword>
<evidence type="ECO:0000256" key="9">
    <source>
        <dbReference type="PIRSR" id="PIRSR610300-50"/>
    </source>
</evidence>
<evidence type="ECO:0000313" key="13">
    <source>
        <dbReference type="Proteomes" id="UP000311919"/>
    </source>
</evidence>
<dbReference type="SUPFAM" id="SSF51182">
    <property type="entry name" value="RmlC-like cupins"/>
    <property type="match status" value="1"/>
</dbReference>
<feature type="binding site" evidence="10">
    <location>
        <position position="103"/>
    </location>
    <ligand>
        <name>Fe cation</name>
        <dbReference type="ChEBI" id="CHEBI:24875"/>
        <note>catalytic</note>
    </ligand>
</feature>
<evidence type="ECO:0000256" key="7">
    <source>
        <dbReference type="ARBA" id="ARBA00023002"/>
    </source>
</evidence>
<feature type="binding site" evidence="10">
    <location>
        <position position="167"/>
    </location>
    <ligand>
        <name>Fe cation</name>
        <dbReference type="ChEBI" id="CHEBI:24875"/>
        <note>catalytic</note>
    </ligand>
</feature>
<dbReference type="PANTHER" id="PTHR12918:SF1">
    <property type="entry name" value="CYSTEINE DIOXYGENASE TYPE 1"/>
    <property type="match status" value="1"/>
</dbReference>
<reference evidence="12 13" key="1">
    <citation type="submission" date="2019-03" db="EMBL/GenBank/DDBJ databases">
        <title>An improved genome assembly of the fluke Schistosoma japonicum.</title>
        <authorList>
            <person name="Hu W."/>
            <person name="Luo F."/>
            <person name="Yin M."/>
            <person name="Mo X."/>
            <person name="Sun C."/>
            <person name="Wu Q."/>
            <person name="Zhu B."/>
            <person name="Xiang M."/>
            <person name="Wang J."/>
            <person name="Wang Y."/>
            <person name="Zhang T."/>
            <person name="Xu B."/>
            <person name="Zheng H."/>
            <person name="Feng Z."/>
        </authorList>
    </citation>
    <scope>NUCLEOTIDE SEQUENCE [LARGE SCALE GENOMIC DNA]</scope>
    <source>
        <strain evidence="12">HuSjv2</strain>
        <tissue evidence="12">Worms</tissue>
    </source>
</reference>
<evidence type="ECO:0000256" key="8">
    <source>
        <dbReference type="ARBA" id="ARBA00023004"/>
    </source>
</evidence>
<evidence type="ECO:0000256" key="10">
    <source>
        <dbReference type="PIRSR" id="PIRSR610300-51"/>
    </source>
</evidence>
<dbReference type="GO" id="GO:0008198">
    <property type="term" value="F:ferrous iron binding"/>
    <property type="evidence" value="ECO:0007669"/>
    <property type="project" value="TreeGrafter"/>
</dbReference>
<keyword evidence="8 10" id="KW-0408">Iron</keyword>
<accession>A0A4Z2D1C9</accession>
<dbReference type="EMBL" id="SKCS01000363">
    <property type="protein sequence ID" value="TNN10305.1"/>
    <property type="molecule type" value="Genomic_DNA"/>
</dbReference>
<keyword evidence="7 11" id="KW-0560">Oxidoreductase</keyword>
<evidence type="ECO:0000256" key="3">
    <source>
        <dbReference type="ARBA" id="ARBA00013133"/>
    </source>
</evidence>
<evidence type="ECO:0000256" key="2">
    <source>
        <dbReference type="ARBA" id="ARBA00006622"/>
    </source>
</evidence>
<dbReference type="InterPro" id="IPR014710">
    <property type="entry name" value="RmlC-like_jellyroll"/>
</dbReference>
<gene>
    <name evidence="12" type="ORF">EWB00_005511</name>
</gene>
<dbReference type="GO" id="GO:0042412">
    <property type="term" value="P:taurine biosynthetic process"/>
    <property type="evidence" value="ECO:0007669"/>
    <property type="project" value="UniProtKB-UniRule"/>
</dbReference>
<comment type="cofactor">
    <cofactor evidence="11">
        <name>Fe cation</name>
        <dbReference type="ChEBI" id="CHEBI:24875"/>
    </cofactor>
    <text evidence="11">Binds 1 Fe cation per subunit.</text>
</comment>
<evidence type="ECO:0000256" key="6">
    <source>
        <dbReference type="ARBA" id="ARBA00022964"/>
    </source>
</evidence>
<dbReference type="Proteomes" id="UP000311919">
    <property type="component" value="Unassembled WGS sequence"/>
</dbReference>
<dbReference type="PANTHER" id="PTHR12918">
    <property type="entry name" value="CYSTEINE DIOXYGENASE"/>
    <property type="match status" value="1"/>
</dbReference>
<dbReference type="InterPro" id="IPR011051">
    <property type="entry name" value="RmlC_Cupin_sf"/>
</dbReference>
<keyword evidence="6 11" id="KW-0223">Dioxygenase</keyword>
<dbReference type="UniPathway" id="UPA00012">
    <property type="reaction ID" value="UER00537"/>
</dbReference>
<feature type="binding site" evidence="10">
    <location>
        <position position="101"/>
    </location>
    <ligand>
        <name>Fe cation</name>
        <dbReference type="ChEBI" id="CHEBI:24875"/>
        <note>catalytic</note>
    </ligand>
</feature>
<comment type="catalytic activity">
    <reaction evidence="11">
        <text>L-cysteine + O2 = 3-sulfino-L-alanine + H(+)</text>
        <dbReference type="Rhea" id="RHEA:20441"/>
        <dbReference type="ChEBI" id="CHEBI:15378"/>
        <dbReference type="ChEBI" id="CHEBI:15379"/>
        <dbReference type="ChEBI" id="CHEBI:35235"/>
        <dbReference type="ChEBI" id="CHEBI:61085"/>
        <dbReference type="EC" id="1.13.11.20"/>
    </reaction>
</comment>
<feature type="cross-link" description="3'-(S-cysteinyl)-tyrosine (Cys-Tyr)" evidence="9">
    <location>
        <begin position="108"/>
        <end position="184"/>
    </location>
</feature>
<evidence type="ECO:0000313" key="12">
    <source>
        <dbReference type="EMBL" id="TNN10305.1"/>
    </source>
</evidence>
<name>A0A4Z2D1C9_SCHJA</name>
<comment type="similarity">
    <text evidence="2 11">Belongs to the cysteine dioxygenase family.</text>
</comment>
<dbReference type="InterPro" id="IPR010300">
    <property type="entry name" value="CDO_1"/>
</dbReference>
<keyword evidence="5 9" id="KW-0883">Thioether bond</keyword>
<dbReference type="STRING" id="6182.A0A4Z2D1C9"/>
<evidence type="ECO:0000256" key="4">
    <source>
        <dbReference type="ARBA" id="ARBA00022723"/>
    </source>
</evidence>
<dbReference type="AlphaFoldDB" id="A0A4Z2D1C9"/>
<dbReference type="GO" id="GO:0017172">
    <property type="term" value="F:cysteine dioxygenase activity"/>
    <property type="evidence" value="ECO:0007669"/>
    <property type="project" value="UniProtKB-UniRule"/>
</dbReference>
<comment type="pathway">
    <text evidence="1 11">Organosulfur biosynthesis; taurine biosynthesis; hypotaurine from L-cysteine: step 1/2.</text>
</comment>
<sequence>MSMYTHSLNVIHQSNNELIPLKTVSTLNDLIKTIRIIFNQEEINVNEIHKILNDFECDFTEWQKYIYFNKTHYTRNLIDEGNGRYNLFLLCWSEDQGTRIHDHSGAHCFVKLIKGCIEETIFEWPKYFTDEKSNYSINQIDLPLTVKSVSEMRPGDVTYMHDKIGIHRLHNPSTTETAITLHLYFPPYTNSMIFEESTSRMKKMDVTFHSKFGKQIPQ</sequence>
<evidence type="ECO:0000256" key="5">
    <source>
        <dbReference type="ARBA" id="ARBA00022784"/>
    </source>
</evidence>